<feature type="transmembrane region" description="Helical" evidence="1">
    <location>
        <begin position="7"/>
        <end position="24"/>
    </location>
</feature>
<protein>
    <recommendedName>
        <fullName evidence="2">Metallo-beta-lactamase domain-containing protein</fullName>
    </recommendedName>
</protein>
<keyword evidence="1" id="KW-0812">Transmembrane</keyword>
<dbReference type="InterPro" id="IPR035681">
    <property type="entry name" value="ComA-like_MBL"/>
</dbReference>
<sequence>MYKHKRILFISLFIISVSISYWYFHNQIFFLLQNISPTVEGEKLLSVSFLDVGQGDSIYIKTPDQTDILIDGGPDNKVLSELGETMDFWDHQIDIMILTHPHADHIVGLIEVLKRYEVQSVYYTGVIYPSREYVIWLSLIEEQDIPLFVVTKEFELRLADKTELDFLYPNRDITHERFEEVNNSSIVTKLIYDQTSFLFTGDAEKEVEAELIERDINLQATVLKLGHHGSNSSSSEAFLQAVNPKLAIIQVGTNNSFGHPHLITLKRLERIGMPILRNDFEGTIKLESDGINIYRNYSN</sequence>
<name>A0A2H0V5W5_9BACT</name>
<dbReference type="PANTHER" id="PTHR30619">
    <property type="entry name" value="DNA INTERNALIZATION/COMPETENCE PROTEIN COMEC/REC2"/>
    <property type="match status" value="1"/>
</dbReference>
<dbReference type="Gene3D" id="3.60.15.10">
    <property type="entry name" value="Ribonuclease Z/Hydroxyacylglutathione hydrolase-like"/>
    <property type="match status" value="1"/>
</dbReference>
<keyword evidence="1" id="KW-1133">Transmembrane helix</keyword>
<comment type="caution">
    <text evidence="3">The sequence shown here is derived from an EMBL/GenBank/DDBJ whole genome shotgun (WGS) entry which is preliminary data.</text>
</comment>
<organism evidence="3 4">
    <name type="scientific">Candidatus Falkowbacteria bacterium CG10_big_fil_rev_8_21_14_0_10_39_11</name>
    <dbReference type="NCBI Taxonomy" id="1974565"/>
    <lineage>
        <taxon>Bacteria</taxon>
        <taxon>Candidatus Falkowiibacteriota</taxon>
    </lineage>
</organism>
<keyword evidence="1" id="KW-0472">Membrane</keyword>
<dbReference type="InterPro" id="IPR036866">
    <property type="entry name" value="RibonucZ/Hydroxyglut_hydro"/>
</dbReference>
<dbReference type="Proteomes" id="UP000229901">
    <property type="component" value="Unassembled WGS sequence"/>
</dbReference>
<evidence type="ECO:0000313" key="3">
    <source>
        <dbReference type="EMBL" id="PIR93799.1"/>
    </source>
</evidence>
<dbReference type="InterPro" id="IPR052159">
    <property type="entry name" value="Competence_DNA_uptake"/>
</dbReference>
<feature type="domain" description="Metallo-beta-lactamase" evidence="2">
    <location>
        <begin position="54"/>
        <end position="261"/>
    </location>
</feature>
<gene>
    <name evidence="3" type="ORF">COT97_04550</name>
</gene>
<accession>A0A2H0V5W5</accession>
<evidence type="ECO:0000313" key="4">
    <source>
        <dbReference type="Proteomes" id="UP000229901"/>
    </source>
</evidence>
<dbReference type="EMBL" id="PFAP01000035">
    <property type="protein sequence ID" value="PIR93799.1"/>
    <property type="molecule type" value="Genomic_DNA"/>
</dbReference>
<proteinExistence type="predicted"/>
<reference evidence="4" key="1">
    <citation type="submission" date="2017-09" db="EMBL/GenBank/DDBJ databases">
        <title>Depth-based differentiation of microbial function through sediment-hosted aquifers and enrichment of novel symbionts in the deep terrestrial subsurface.</title>
        <authorList>
            <person name="Probst A.J."/>
            <person name="Ladd B."/>
            <person name="Jarett J.K."/>
            <person name="Geller-Mcgrath D.E."/>
            <person name="Sieber C.M.K."/>
            <person name="Emerson J.B."/>
            <person name="Anantharaman K."/>
            <person name="Thomas B.C."/>
            <person name="Malmstrom R."/>
            <person name="Stieglmeier M."/>
            <person name="Klingl A."/>
            <person name="Woyke T."/>
            <person name="Ryan C.M."/>
            <person name="Banfield J.F."/>
        </authorList>
    </citation>
    <scope>NUCLEOTIDE SEQUENCE [LARGE SCALE GENOMIC DNA]</scope>
</reference>
<dbReference type="SMART" id="SM00849">
    <property type="entry name" value="Lactamase_B"/>
    <property type="match status" value="1"/>
</dbReference>
<dbReference type="PANTHER" id="PTHR30619:SF7">
    <property type="entry name" value="BETA-LACTAMASE DOMAIN PROTEIN"/>
    <property type="match status" value="1"/>
</dbReference>
<dbReference type="Pfam" id="PF00753">
    <property type="entry name" value="Lactamase_B"/>
    <property type="match status" value="1"/>
</dbReference>
<dbReference type="CDD" id="cd07731">
    <property type="entry name" value="ComA-like_MBL-fold"/>
    <property type="match status" value="1"/>
</dbReference>
<dbReference type="InterPro" id="IPR001279">
    <property type="entry name" value="Metallo-B-lactamas"/>
</dbReference>
<evidence type="ECO:0000256" key="1">
    <source>
        <dbReference type="SAM" id="Phobius"/>
    </source>
</evidence>
<evidence type="ECO:0000259" key="2">
    <source>
        <dbReference type="SMART" id="SM00849"/>
    </source>
</evidence>
<dbReference type="SUPFAM" id="SSF56281">
    <property type="entry name" value="Metallo-hydrolase/oxidoreductase"/>
    <property type="match status" value="1"/>
</dbReference>
<dbReference type="AlphaFoldDB" id="A0A2H0V5W5"/>